<organism evidence="13 14">
    <name type="scientific">Seohaeicola zhoushanensis</name>
    <dbReference type="NCBI Taxonomy" id="1569283"/>
    <lineage>
        <taxon>Bacteria</taxon>
        <taxon>Pseudomonadati</taxon>
        <taxon>Pseudomonadota</taxon>
        <taxon>Alphaproteobacteria</taxon>
        <taxon>Rhodobacterales</taxon>
        <taxon>Roseobacteraceae</taxon>
        <taxon>Seohaeicola</taxon>
    </lineage>
</organism>
<evidence type="ECO:0000256" key="9">
    <source>
        <dbReference type="ARBA" id="ARBA00048793"/>
    </source>
</evidence>
<evidence type="ECO:0000256" key="3">
    <source>
        <dbReference type="ARBA" id="ARBA00013014"/>
    </source>
</evidence>
<comment type="catalytic activity">
    <reaction evidence="9 10">
        <text>(R)-pantoate + NADP(+) = 2-dehydropantoate + NADPH + H(+)</text>
        <dbReference type="Rhea" id="RHEA:16233"/>
        <dbReference type="ChEBI" id="CHEBI:11561"/>
        <dbReference type="ChEBI" id="CHEBI:15378"/>
        <dbReference type="ChEBI" id="CHEBI:15980"/>
        <dbReference type="ChEBI" id="CHEBI:57783"/>
        <dbReference type="ChEBI" id="CHEBI:58349"/>
        <dbReference type="EC" id="1.1.1.169"/>
    </reaction>
</comment>
<protein>
    <recommendedName>
        <fullName evidence="4 10">2-dehydropantoate 2-reductase</fullName>
        <ecNumber evidence="3 10">1.1.1.169</ecNumber>
    </recommendedName>
    <alternativeName>
        <fullName evidence="8 10">Ketopantoate reductase</fullName>
    </alternativeName>
</protein>
<comment type="similarity">
    <text evidence="2 10">Belongs to the ketopantoate reductase family.</text>
</comment>
<dbReference type="Gene3D" id="3.40.50.720">
    <property type="entry name" value="NAD(P)-binding Rossmann-like Domain"/>
    <property type="match status" value="1"/>
</dbReference>
<keyword evidence="6 10" id="KW-0521">NADP</keyword>
<evidence type="ECO:0000256" key="6">
    <source>
        <dbReference type="ARBA" id="ARBA00022857"/>
    </source>
</evidence>
<dbReference type="AlphaFoldDB" id="A0A8J3GUR7"/>
<dbReference type="EMBL" id="BNCJ01000001">
    <property type="protein sequence ID" value="GHF37022.1"/>
    <property type="molecule type" value="Genomic_DNA"/>
</dbReference>
<dbReference type="InterPro" id="IPR013752">
    <property type="entry name" value="KPA_reductase"/>
</dbReference>
<evidence type="ECO:0000259" key="12">
    <source>
        <dbReference type="Pfam" id="PF08546"/>
    </source>
</evidence>
<sequence length="329" mass="34573">MTYSIAILGAGAIGCYIGAQWAAPVAARGGTLTLIGRERVLAPLRAQPLRAEGVTAGPMALTEDPGALARADLIAVSVKAQALDTVMEQIARHARPGVPVLSLLNGIEPVRRLRAGLADRPVLAGMVPFNVVWTGPSELHRSGPGEVAAERHPLTTWLTEAGAPLELHDDLGPIQHGKLLLNLVGAVNALSGLSLYEMLQRRGYRRVYAAAVAEALAVYRAAGIAFEKVGPTSPRLAVSVLRAPDWLFRQLVLKRQNLDPKSMTSLASDLAAGRQTEVDTINGEICRIGAACGHPTPVNAALVRLVHGAEGQAEAPAYTADALLHEIAG</sequence>
<dbReference type="Gene3D" id="1.10.1040.10">
    <property type="entry name" value="N-(1-d-carboxylethyl)-l-norvaline Dehydrogenase, domain 2"/>
    <property type="match status" value="1"/>
</dbReference>
<dbReference type="InterPro" id="IPR013332">
    <property type="entry name" value="KPR_N"/>
</dbReference>
<dbReference type="GO" id="GO:0050661">
    <property type="term" value="F:NADP binding"/>
    <property type="evidence" value="ECO:0007669"/>
    <property type="project" value="TreeGrafter"/>
</dbReference>
<gene>
    <name evidence="13" type="ORF">GCM10017056_06140</name>
</gene>
<dbReference type="NCBIfam" id="TIGR00745">
    <property type="entry name" value="apbA_panE"/>
    <property type="match status" value="1"/>
</dbReference>
<dbReference type="SUPFAM" id="SSF51735">
    <property type="entry name" value="NAD(P)-binding Rossmann-fold domains"/>
    <property type="match status" value="1"/>
</dbReference>
<evidence type="ECO:0000256" key="2">
    <source>
        <dbReference type="ARBA" id="ARBA00007870"/>
    </source>
</evidence>
<reference evidence="13" key="1">
    <citation type="journal article" date="2014" name="Int. J. Syst. Evol. Microbiol.">
        <title>Complete genome sequence of Corynebacterium casei LMG S-19264T (=DSM 44701T), isolated from a smear-ripened cheese.</title>
        <authorList>
            <consortium name="US DOE Joint Genome Institute (JGI-PGF)"/>
            <person name="Walter F."/>
            <person name="Albersmeier A."/>
            <person name="Kalinowski J."/>
            <person name="Ruckert C."/>
        </authorList>
    </citation>
    <scope>NUCLEOTIDE SEQUENCE</scope>
    <source>
        <strain evidence="13">KCTC 42650</strain>
    </source>
</reference>
<comment type="pathway">
    <text evidence="1 10">Cofactor biosynthesis; (R)-pantothenate biosynthesis; (R)-pantoate from 3-methyl-2-oxobutanoate: step 2/2.</text>
</comment>
<dbReference type="SUPFAM" id="SSF48179">
    <property type="entry name" value="6-phosphogluconate dehydrogenase C-terminal domain-like"/>
    <property type="match status" value="1"/>
</dbReference>
<dbReference type="InterPro" id="IPR008927">
    <property type="entry name" value="6-PGluconate_DH-like_C_sf"/>
</dbReference>
<feature type="domain" description="Ketopantoate reductase C-terminal" evidence="12">
    <location>
        <begin position="174"/>
        <end position="309"/>
    </location>
</feature>
<dbReference type="Pfam" id="PF08546">
    <property type="entry name" value="ApbA_C"/>
    <property type="match status" value="1"/>
</dbReference>
<evidence type="ECO:0000313" key="13">
    <source>
        <dbReference type="EMBL" id="GHF37022.1"/>
    </source>
</evidence>
<dbReference type="UniPathway" id="UPA00028">
    <property type="reaction ID" value="UER00004"/>
</dbReference>
<dbReference type="InterPro" id="IPR036291">
    <property type="entry name" value="NAD(P)-bd_dom_sf"/>
</dbReference>
<comment type="function">
    <text evidence="10">Catalyzes the NADPH-dependent reduction of ketopantoate into pantoic acid.</text>
</comment>
<dbReference type="GO" id="GO:0008677">
    <property type="term" value="F:2-dehydropantoate 2-reductase activity"/>
    <property type="evidence" value="ECO:0007669"/>
    <property type="project" value="UniProtKB-EC"/>
</dbReference>
<evidence type="ECO:0000313" key="14">
    <source>
        <dbReference type="Proteomes" id="UP000626220"/>
    </source>
</evidence>
<evidence type="ECO:0000256" key="4">
    <source>
        <dbReference type="ARBA" id="ARBA00019465"/>
    </source>
</evidence>
<dbReference type="InterPro" id="IPR013328">
    <property type="entry name" value="6PGD_dom2"/>
</dbReference>
<dbReference type="InterPro" id="IPR003710">
    <property type="entry name" value="ApbA"/>
</dbReference>
<dbReference type="GO" id="GO:0015940">
    <property type="term" value="P:pantothenate biosynthetic process"/>
    <property type="evidence" value="ECO:0007669"/>
    <property type="project" value="UniProtKB-UniPathway"/>
</dbReference>
<evidence type="ECO:0000256" key="10">
    <source>
        <dbReference type="RuleBase" id="RU362068"/>
    </source>
</evidence>
<dbReference type="EC" id="1.1.1.169" evidence="3 10"/>
<evidence type="ECO:0000259" key="11">
    <source>
        <dbReference type="Pfam" id="PF02558"/>
    </source>
</evidence>
<dbReference type="Pfam" id="PF02558">
    <property type="entry name" value="ApbA"/>
    <property type="match status" value="1"/>
</dbReference>
<keyword evidence="7 10" id="KW-0560">Oxidoreductase</keyword>
<evidence type="ECO:0000256" key="5">
    <source>
        <dbReference type="ARBA" id="ARBA00022655"/>
    </source>
</evidence>
<accession>A0A8J3GUR7</accession>
<evidence type="ECO:0000256" key="7">
    <source>
        <dbReference type="ARBA" id="ARBA00023002"/>
    </source>
</evidence>
<dbReference type="PANTHER" id="PTHR43765:SF2">
    <property type="entry name" value="2-DEHYDROPANTOATE 2-REDUCTASE"/>
    <property type="match status" value="1"/>
</dbReference>
<keyword evidence="14" id="KW-1185">Reference proteome</keyword>
<name>A0A8J3GUR7_9RHOB</name>
<dbReference type="GO" id="GO:0005737">
    <property type="term" value="C:cytoplasm"/>
    <property type="evidence" value="ECO:0007669"/>
    <property type="project" value="TreeGrafter"/>
</dbReference>
<evidence type="ECO:0000256" key="1">
    <source>
        <dbReference type="ARBA" id="ARBA00004994"/>
    </source>
</evidence>
<feature type="domain" description="Ketopantoate reductase N-terminal" evidence="11">
    <location>
        <begin position="5"/>
        <end position="148"/>
    </location>
</feature>
<proteinExistence type="inferred from homology"/>
<dbReference type="RefSeq" id="WP_189678558.1">
    <property type="nucleotide sequence ID" value="NZ_BNCJ01000001.1"/>
</dbReference>
<comment type="caution">
    <text evidence="13">The sequence shown here is derived from an EMBL/GenBank/DDBJ whole genome shotgun (WGS) entry which is preliminary data.</text>
</comment>
<dbReference type="Proteomes" id="UP000626220">
    <property type="component" value="Unassembled WGS sequence"/>
</dbReference>
<dbReference type="InterPro" id="IPR050838">
    <property type="entry name" value="Ketopantoate_reductase"/>
</dbReference>
<keyword evidence="5 10" id="KW-0566">Pantothenate biosynthesis</keyword>
<evidence type="ECO:0000256" key="8">
    <source>
        <dbReference type="ARBA" id="ARBA00032024"/>
    </source>
</evidence>
<dbReference type="PANTHER" id="PTHR43765">
    <property type="entry name" value="2-DEHYDROPANTOATE 2-REDUCTASE-RELATED"/>
    <property type="match status" value="1"/>
</dbReference>
<reference evidence="13" key="2">
    <citation type="submission" date="2020-09" db="EMBL/GenBank/DDBJ databases">
        <authorList>
            <person name="Sun Q."/>
            <person name="Kim S."/>
        </authorList>
    </citation>
    <scope>NUCLEOTIDE SEQUENCE</scope>
    <source>
        <strain evidence="13">KCTC 42650</strain>
    </source>
</reference>